<organism evidence="3">
    <name type="scientific">Tetraselmis sp. GSL018</name>
    <dbReference type="NCBI Taxonomy" id="582737"/>
    <lineage>
        <taxon>Eukaryota</taxon>
        <taxon>Viridiplantae</taxon>
        <taxon>Chlorophyta</taxon>
        <taxon>core chlorophytes</taxon>
        <taxon>Chlorodendrophyceae</taxon>
        <taxon>Chlorodendrales</taxon>
        <taxon>Chlorodendraceae</taxon>
        <taxon>Tetraselmis</taxon>
    </lineage>
</organism>
<protein>
    <recommendedName>
        <fullName evidence="2">Smr domain-containing protein</fullName>
    </recommendedName>
</protein>
<dbReference type="SUPFAM" id="SSF160443">
    <property type="entry name" value="SMR domain-like"/>
    <property type="match status" value="1"/>
</dbReference>
<dbReference type="AlphaFoldDB" id="A0A061S8G3"/>
<feature type="region of interest" description="Disordered" evidence="1">
    <location>
        <begin position="24"/>
        <end position="86"/>
    </location>
</feature>
<dbReference type="EMBL" id="GBEZ01003683">
    <property type="protein sequence ID" value="JAC81477.1"/>
    <property type="molecule type" value="Transcribed_RNA"/>
</dbReference>
<dbReference type="InterPro" id="IPR002625">
    <property type="entry name" value="Smr_dom"/>
</dbReference>
<evidence type="ECO:0000259" key="2">
    <source>
        <dbReference type="PROSITE" id="PS50828"/>
    </source>
</evidence>
<sequence>MGGAEGVVLRSRRGGGLTVKVGALSMDVRASDVAPSARAEPRRRRQQQREEARGPEGGRRGSRPRREDSSGGGGAVAIQTSRNTVDVRGQTAEEAISEVNAALADLGRWSTLFVVHGVGTGRLRQQIHAKFRRHPLVTRIEMEENSAGGCSILYLE</sequence>
<dbReference type="Pfam" id="PF01713">
    <property type="entry name" value="Smr"/>
    <property type="match status" value="1"/>
</dbReference>
<name>A0A061S8G3_9CHLO</name>
<reference evidence="3" key="1">
    <citation type="submission" date="2014-05" db="EMBL/GenBank/DDBJ databases">
        <title>The transcriptome of the halophilic microalga Tetraselmis sp. GSL018 isolated from the Great Salt Lake, Utah.</title>
        <authorList>
            <person name="Jinkerson R.E."/>
            <person name="D'Adamo S."/>
            <person name="Posewitz M.C."/>
        </authorList>
    </citation>
    <scope>NUCLEOTIDE SEQUENCE</scope>
    <source>
        <strain evidence="3">GSL018</strain>
    </source>
</reference>
<evidence type="ECO:0000313" key="3">
    <source>
        <dbReference type="EMBL" id="JAC81477.1"/>
    </source>
</evidence>
<gene>
    <name evidence="3" type="ORF">TSPGSL018_7848</name>
</gene>
<feature type="compositionally biased region" description="Basic and acidic residues" evidence="1">
    <location>
        <begin position="47"/>
        <end position="69"/>
    </location>
</feature>
<dbReference type="InterPro" id="IPR036063">
    <property type="entry name" value="Smr_dom_sf"/>
</dbReference>
<dbReference type="SMART" id="SM00463">
    <property type="entry name" value="SMR"/>
    <property type="match status" value="1"/>
</dbReference>
<accession>A0A061S8G3</accession>
<feature type="domain" description="Smr" evidence="2">
    <location>
        <begin position="85"/>
        <end position="156"/>
    </location>
</feature>
<proteinExistence type="predicted"/>
<dbReference type="PROSITE" id="PS50828">
    <property type="entry name" value="SMR"/>
    <property type="match status" value="1"/>
</dbReference>
<evidence type="ECO:0000256" key="1">
    <source>
        <dbReference type="SAM" id="MobiDB-lite"/>
    </source>
</evidence>
<dbReference type="Gene3D" id="3.30.1370.110">
    <property type="match status" value="1"/>
</dbReference>